<protein>
    <submittedName>
        <fullName evidence="2">Uncharacterized protein</fullName>
    </submittedName>
</protein>
<evidence type="ECO:0000313" key="3">
    <source>
        <dbReference type="Proteomes" id="UP001345963"/>
    </source>
</evidence>
<dbReference type="Proteomes" id="UP001345963">
    <property type="component" value="Unassembled WGS sequence"/>
</dbReference>
<name>A0ABU7BJL6_9TELE</name>
<evidence type="ECO:0000313" key="2">
    <source>
        <dbReference type="EMBL" id="MED6249793.1"/>
    </source>
</evidence>
<keyword evidence="3" id="KW-1185">Reference proteome</keyword>
<accession>A0ABU7BJL6</accession>
<organism evidence="2 3">
    <name type="scientific">Ataeniobius toweri</name>
    <dbReference type="NCBI Taxonomy" id="208326"/>
    <lineage>
        <taxon>Eukaryota</taxon>
        <taxon>Metazoa</taxon>
        <taxon>Chordata</taxon>
        <taxon>Craniata</taxon>
        <taxon>Vertebrata</taxon>
        <taxon>Euteleostomi</taxon>
        <taxon>Actinopterygii</taxon>
        <taxon>Neopterygii</taxon>
        <taxon>Teleostei</taxon>
        <taxon>Neoteleostei</taxon>
        <taxon>Acanthomorphata</taxon>
        <taxon>Ovalentaria</taxon>
        <taxon>Atherinomorphae</taxon>
        <taxon>Cyprinodontiformes</taxon>
        <taxon>Goodeidae</taxon>
        <taxon>Ataeniobius</taxon>
    </lineage>
</organism>
<sequence>RHQQTHQAQQDSARTDMSSCPLADKEPCWLRPVSNRRGLRLCFKSERTAQKKHPAPKWLLNTLQVCAPVWLLYCLYCKLHSSSLLHFVSKTNKPTILTGNPSSTFTQ</sequence>
<feature type="region of interest" description="Disordered" evidence="1">
    <location>
        <begin position="1"/>
        <end position="25"/>
    </location>
</feature>
<proteinExistence type="predicted"/>
<feature type="non-terminal residue" evidence="2">
    <location>
        <position position="1"/>
    </location>
</feature>
<dbReference type="EMBL" id="JAHUTI010053308">
    <property type="protein sequence ID" value="MED6249793.1"/>
    <property type="molecule type" value="Genomic_DNA"/>
</dbReference>
<reference evidence="2 3" key="1">
    <citation type="submission" date="2021-07" db="EMBL/GenBank/DDBJ databases">
        <authorList>
            <person name="Palmer J.M."/>
        </authorList>
    </citation>
    <scope>NUCLEOTIDE SEQUENCE [LARGE SCALE GENOMIC DNA]</scope>
    <source>
        <strain evidence="2 3">AT_MEX2019</strain>
        <tissue evidence="2">Muscle</tissue>
    </source>
</reference>
<gene>
    <name evidence="2" type="ORF">ATANTOWER_019706</name>
</gene>
<feature type="compositionally biased region" description="Polar residues" evidence="1">
    <location>
        <begin position="1"/>
        <end position="18"/>
    </location>
</feature>
<feature type="non-terminal residue" evidence="2">
    <location>
        <position position="107"/>
    </location>
</feature>
<evidence type="ECO:0000256" key="1">
    <source>
        <dbReference type="SAM" id="MobiDB-lite"/>
    </source>
</evidence>
<comment type="caution">
    <text evidence="2">The sequence shown here is derived from an EMBL/GenBank/DDBJ whole genome shotgun (WGS) entry which is preliminary data.</text>
</comment>